<dbReference type="AlphaFoldDB" id="A0A7W8J6D3"/>
<gene>
    <name evidence="2" type="ORF">HDF10_001353</name>
</gene>
<name>A0A7W8J6D3_9BACT</name>
<evidence type="ECO:0000313" key="3">
    <source>
        <dbReference type="Proteomes" id="UP000569092"/>
    </source>
</evidence>
<keyword evidence="1" id="KW-0812">Transmembrane</keyword>
<sequence>MHAPCLVCTMRSCRKFRHRAFWPTSPFRALLYAFRLAGLLGFVLLFASARNYGFTFPLFALLLVFVLGHPLHMLGFPLCYSMSTSFRAGMPG</sequence>
<feature type="transmembrane region" description="Helical" evidence="1">
    <location>
        <begin position="29"/>
        <end position="48"/>
    </location>
</feature>
<proteinExistence type="predicted"/>
<keyword evidence="1" id="KW-1133">Transmembrane helix</keyword>
<organism evidence="2 3">
    <name type="scientific">Tunturiibacter lichenicola</name>
    <dbReference type="NCBI Taxonomy" id="2051959"/>
    <lineage>
        <taxon>Bacteria</taxon>
        <taxon>Pseudomonadati</taxon>
        <taxon>Acidobacteriota</taxon>
        <taxon>Terriglobia</taxon>
        <taxon>Terriglobales</taxon>
        <taxon>Acidobacteriaceae</taxon>
        <taxon>Tunturiibacter</taxon>
    </lineage>
</organism>
<feature type="transmembrane region" description="Helical" evidence="1">
    <location>
        <begin position="54"/>
        <end position="80"/>
    </location>
</feature>
<evidence type="ECO:0000313" key="2">
    <source>
        <dbReference type="EMBL" id="MBB5343378.1"/>
    </source>
</evidence>
<dbReference type="EMBL" id="JACHDZ010000002">
    <property type="protein sequence ID" value="MBB5343378.1"/>
    <property type="molecule type" value="Genomic_DNA"/>
</dbReference>
<keyword evidence="1" id="KW-0472">Membrane</keyword>
<comment type="caution">
    <text evidence="2">The sequence shown here is derived from an EMBL/GenBank/DDBJ whole genome shotgun (WGS) entry which is preliminary data.</text>
</comment>
<reference evidence="2 3" key="1">
    <citation type="submission" date="2020-08" db="EMBL/GenBank/DDBJ databases">
        <title>Genomic Encyclopedia of Type Strains, Phase IV (KMG-V): Genome sequencing to study the core and pangenomes of soil and plant-associated prokaryotes.</title>
        <authorList>
            <person name="Whitman W."/>
        </authorList>
    </citation>
    <scope>NUCLEOTIDE SEQUENCE [LARGE SCALE GENOMIC DNA]</scope>
    <source>
        <strain evidence="2 3">M8US30</strain>
    </source>
</reference>
<accession>A0A7W8J6D3</accession>
<protein>
    <submittedName>
        <fullName evidence="2">Uncharacterized protein</fullName>
    </submittedName>
</protein>
<dbReference type="Proteomes" id="UP000569092">
    <property type="component" value="Unassembled WGS sequence"/>
</dbReference>
<evidence type="ECO:0000256" key="1">
    <source>
        <dbReference type="SAM" id="Phobius"/>
    </source>
</evidence>